<feature type="compositionally biased region" description="Low complexity" evidence="1">
    <location>
        <begin position="77"/>
        <end position="89"/>
    </location>
</feature>
<organism evidence="2 3">
    <name type="scientific">Prorocentrum cordatum</name>
    <dbReference type="NCBI Taxonomy" id="2364126"/>
    <lineage>
        <taxon>Eukaryota</taxon>
        <taxon>Sar</taxon>
        <taxon>Alveolata</taxon>
        <taxon>Dinophyceae</taxon>
        <taxon>Prorocentrales</taxon>
        <taxon>Prorocentraceae</taxon>
        <taxon>Prorocentrum</taxon>
    </lineage>
</organism>
<evidence type="ECO:0000313" key="3">
    <source>
        <dbReference type="Proteomes" id="UP001189429"/>
    </source>
</evidence>
<evidence type="ECO:0000256" key="1">
    <source>
        <dbReference type="SAM" id="MobiDB-lite"/>
    </source>
</evidence>
<reference evidence="2" key="1">
    <citation type="submission" date="2023-10" db="EMBL/GenBank/DDBJ databases">
        <authorList>
            <person name="Chen Y."/>
            <person name="Shah S."/>
            <person name="Dougan E. K."/>
            <person name="Thang M."/>
            <person name="Chan C."/>
        </authorList>
    </citation>
    <scope>NUCLEOTIDE SEQUENCE [LARGE SCALE GENOMIC DNA]</scope>
</reference>
<comment type="caution">
    <text evidence="2">The sequence shown here is derived from an EMBL/GenBank/DDBJ whole genome shotgun (WGS) entry which is preliminary data.</text>
</comment>
<dbReference type="Proteomes" id="UP001189429">
    <property type="component" value="Unassembled WGS sequence"/>
</dbReference>
<keyword evidence="3" id="KW-1185">Reference proteome</keyword>
<sequence>MGGNGYQHGGWQQGGKGGRGKGGWQPRAPCQPHQPPSGGGGFGGFASITNQFNDMMGSLAALGQMAEIGTALSRLHQGGSLPQSGGQQPQPSPAAAPAPQVGTREVAEALTGMLSDVQRDEQQRNREGDSRLTTTIRRLQDFVGPDPRQPRCATSEVDNVEASPAPQQLRRQAQSLSDTQTEQQRTIARIDNTTSNMSSDVQAVSNMMREFLQEQRSRGGGPARPPAAGAAAAHPGPIMEATIDADLHDRVLPHIGITIARREAAELKNDCPLNYGAWWSRAGRLKSVAQWSEKLQRLGASADMVRDLTMETAGTILYQQLSSDGHVVEDVLQEAPPPN</sequence>
<feature type="region of interest" description="Disordered" evidence="1">
    <location>
        <begin position="214"/>
        <end position="233"/>
    </location>
</feature>
<feature type="region of interest" description="Disordered" evidence="1">
    <location>
        <begin position="114"/>
        <end position="184"/>
    </location>
</feature>
<evidence type="ECO:0000313" key="2">
    <source>
        <dbReference type="EMBL" id="CAK0847604.1"/>
    </source>
</evidence>
<feature type="compositionally biased region" description="Basic and acidic residues" evidence="1">
    <location>
        <begin position="117"/>
        <end position="130"/>
    </location>
</feature>
<feature type="compositionally biased region" description="Gly residues" evidence="1">
    <location>
        <begin position="1"/>
        <end position="23"/>
    </location>
</feature>
<gene>
    <name evidence="2" type="ORF">PCOR1329_LOCUS40772</name>
</gene>
<feature type="region of interest" description="Disordered" evidence="1">
    <location>
        <begin position="1"/>
        <end position="45"/>
    </location>
</feature>
<protein>
    <submittedName>
        <fullName evidence="2">Uncharacterized protein</fullName>
    </submittedName>
</protein>
<feature type="compositionally biased region" description="Polar residues" evidence="1">
    <location>
        <begin position="165"/>
        <end position="184"/>
    </location>
</feature>
<accession>A0ABN9TQW4</accession>
<feature type="region of interest" description="Disordered" evidence="1">
    <location>
        <begin position="76"/>
        <end position="102"/>
    </location>
</feature>
<dbReference type="EMBL" id="CAUYUJ010014915">
    <property type="protein sequence ID" value="CAK0847604.1"/>
    <property type="molecule type" value="Genomic_DNA"/>
</dbReference>
<name>A0ABN9TQW4_9DINO</name>
<proteinExistence type="predicted"/>